<feature type="region of interest" description="Disordered" evidence="1">
    <location>
        <begin position="1"/>
        <end position="24"/>
    </location>
</feature>
<dbReference type="EMBL" id="ACJE01000021">
    <property type="protein sequence ID" value="EHA18662.1"/>
    <property type="molecule type" value="Genomic_DNA"/>
</dbReference>
<dbReference type="AlphaFoldDB" id="G3YGM7"/>
<evidence type="ECO:0000256" key="1">
    <source>
        <dbReference type="SAM" id="MobiDB-lite"/>
    </source>
</evidence>
<gene>
    <name evidence="2" type="ORF">ASPNIDRAFT_37737</name>
</gene>
<dbReference type="HOGENOM" id="CLU_1810708_0_0_1"/>
<protein>
    <submittedName>
        <fullName evidence="2">Uncharacterized protein</fullName>
    </submittedName>
</protein>
<sequence>RLASAVVDKQWVSNPDSHPESDGDRRDRVVAICNMLPANHAMPMPFPYYPSLSGAVGLNSGYQRRILAASLGCVPFPNNRFSLPLLMAFAQRGVPNLLSGIADTRLHAQNNRIAVAAVLPEWGEFNHAGRVAANFPKSVLSHH</sequence>
<proteinExistence type="predicted"/>
<organism evidence="2 3">
    <name type="scientific">Aspergillus niger (strain ATCC 1015 / CBS 113.46 / FGSC A1144 / LSHB Ac4 / NCTC 3858a / NRRL 328 / USDA 3528.7)</name>
    <dbReference type="NCBI Taxonomy" id="380704"/>
    <lineage>
        <taxon>Eukaryota</taxon>
        <taxon>Fungi</taxon>
        <taxon>Dikarya</taxon>
        <taxon>Ascomycota</taxon>
        <taxon>Pezizomycotina</taxon>
        <taxon>Eurotiomycetes</taxon>
        <taxon>Eurotiomycetidae</taxon>
        <taxon>Eurotiales</taxon>
        <taxon>Aspergillaceae</taxon>
        <taxon>Aspergillus</taxon>
        <taxon>Aspergillus subgen. Circumdati</taxon>
    </lineage>
</organism>
<evidence type="ECO:0000313" key="3">
    <source>
        <dbReference type="Proteomes" id="UP000009038"/>
    </source>
</evidence>
<feature type="non-terminal residue" evidence="2">
    <location>
        <position position="1"/>
    </location>
</feature>
<dbReference type="Proteomes" id="UP000009038">
    <property type="component" value="Unassembled WGS sequence"/>
</dbReference>
<accession>G3YGM7</accession>
<comment type="caution">
    <text evidence="2">The sequence shown here is derived from an EMBL/GenBank/DDBJ whole genome shotgun (WGS) entry which is preliminary data.</text>
</comment>
<evidence type="ECO:0000313" key="2">
    <source>
        <dbReference type="EMBL" id="EHA18662.1"/>
    </source>
</evidence>
<dbReference type="VEuPathDB" id="FungiDB:ASPNIDRAFT2_37737"/>
<reference evidence="2 3" key="1">
    <citation type="journal article" date="2011" name="Genome Res.">
        <title>Comparative genomics of citric-acid-producing Aspergillus niger ATCC 1015 versus enzyme-producing CBS 513.88.</title>
        <authorList>
            <person name="Andersen M.R."/>
            <person name="Salazar M.P."/>
            <person name="Schaap P.J."/>
            <person name="van de Vondervoort P.J."/>
            <person name="Culley D."/>
            <person name="Thykaer J."/>
            <person name="Frisvad J.C."/>
            <person name="Nielsen K.F."/>
            <person name="Albang R."/>
            <person name="Albermann K."/>
            <person name="Berka R.M."/>
            <person name="Braus G.H."/>
            <person name="Braus-Stromeyer S.A."/>
            <person name="Corrochano L.M."/>
            <person name="Dai Z."/>
            <person name="van Dijck P.W."/>
            <person name="Hofmann G."/>
            <person name="Lasure L.L."/>
            <person name="Magnuson J.K."/>
            <person name="Menke H."/>
            <person name="Meijer M."/>
            <person name="Meijer S.L."/>
            <person name="Nielsen J.B."/>
            <person name="Nielsen M.L."/>
            <person name="van Ooyen A.J."/>
            <person name="Pel H.J."/>
            <person name="Poulsen L."/>
            <person name="Samson R.A."/>
            <person name="Stam H."/>
            <person name="Tsang A."/>
            <person name="van den Brink J.M."/>
            <person name="Atkins A."/>
            <person name="Aerts A."/>
            <person name="Shapiro H."/>
            <person name="Pangilinan J."/>
            <person name="Salamov A."/>
            <person name="Lou Y."/>
            <person name="Lindquist E."/>
            <person name="Lucas S."/>
            <person name="Grimwood J."/>
            <person name="Grigoriev I.V."/>
            <person name="Kubicek C.P."/>
            <person name="Martinez D."/>
            <person name="van Peij N.N."/>
            <person name="Roubos J.A."/>
            <person name="Nielsen J."/>
            <person name="Baker S.E."/>
        </authorList>
    </citation>
    <scope>NUCLEOTIDE SEQUENCE [LARGE SCALE GENOMIC DNA]</scope>
    <source>
        <strain evidence="3">ATCC 1015 / CBS 113.46 / FGSC A1144 / LSHB Ac4 / NCTC 3858a / NRRL 328 / USDA 3528.7</strain>
    </source>
</reference>
<name>G3YGM7_ASPNA</name>